<evidence type="ECO:0000313" key="2">
    <source>
        <dbReference type="Proteomes" id="UP000199001"/>
    </source>
</evidence>
<dbReference type="InterPro" id="IPR052194">
    <property type="entry name" value="MESH1"/>
</dbReference>
<accession>A0A1C6TWB4</accession>
<sequence length="253" mass="28492">MVKIRYKWRMEFPAYLATMPMHAITEIHGEPGLLARFRLELRAFDEAARGRLTEALDLAAELHRDDRRVREPYLNHLLRVAIRMMHHYQVRDVDVIVAGLLHDAVEDHPDELAAAGGHAGDDATAAALAVLAERFGPRVARLVAAVTNPAYDPERDKHAQYREHVAASLDREPWARVIKISDFTDNGVGVIHTVGPKVTSSARKYRPLVPVYRELVTRPDTPLSAPVKRHILDQLDLAEERFSAILDQPAHPN</sequence>
<dbReference type="GO" id="GO:0008893">
    <property type="term" value="F:guanosine-3',5'-bis(diphosphate) 3'-diphosphatase activity"/>
    <property type="evidence" value="ECO:0007669"/>
    <property type="project" value="TreeGrafter"/>
</dbReference>
<protein>
    <submittedName>
        <fullName evidence="1">HD domain-containing protein</fullName>
    </submittedName>
</protein>
<name>A0A1C6TWB4_9ACTN</name>
<organism evidence="1 2">
    <name type="scientific">Micromonospora citrea</name>
    <dbReference type="NCBI Taxonomy" id="47855"/>
    <lineage>
        <taxon>Bacteria</taxon>
        <taxon>Bacillati</taxon>
        <taxon>Actinomycetota</taxon>
        <taxon>Actinomycetes</taxon>
        <taxon>Micromonosporales</taxon>
        <taxon>Micromonosporaceae</taxon>
        <taxon>Micromonospora</taxon>
    </lineage>
</organism>
<evidence type="ECO:0000313" key="1">
    <source>
        <dbReference type="EMBL" id="SCL45891.1"/>
    </source>
</evidence>
<dbReference type="Gene3D" id="1.10.3210.10">
    <property type="entry name" value="Hypothetical protein af1432"/>
    <property type="match status" value="1"/>
</dbReference>
<dbReference type="PANTHER" id="PTHR46246">
    <property type="entry name" value="GUANOSINE-3',5'-BIS(DIPHOSPHATE) 3'-PYROPHOSPHOHYDROLASE MESH1"/>
    <property type="match status" value="1"/>
</dbReference>
<dbReference type="Proteomes" id="UP000199001">
    <property type="component" value="Unassembled WGS sequence"/>
</dbReference>
<dbReference type="Pfam" id="PF13328">
    <property type="entry name" value="HD_4"/>
    <property type="match status" value="1"/>
</dbReference>
<proteinExistence type="predicted"/>
<dbReference type="EMBL" id="FMHZ01000002">
    <property type="protein sequence ID" value="SCL45891.1"/>
    <property type="molecule type" value="Genomic_DNA"/>
</dbReference>
<dbReference type="PANTHER" id="PTHR46246:SF1">
    <property type="entry name" value="GUANOSINE-3',5'-BIS(DIPHOSPHATE) 3'-PYROPHOSPHOHYDROLASE MESH1"/>
    <property type="match status" value="1"/>
</dbReference>
<dbReference type="AlphaFoldDB" id="A0A1C6TWB4"/>
<reference evidence="2" key="1">
    <citation type="submission" date="2016-06" db="EMBL/GenBank/DDBJ databases">
        <authorList>
            <person name="Varghese N."/>
            <person name="Submissions Spin"/>
        </authorList>
    </citation>
    <scope>NUCLEOTIDE SEQUENCE [LARGE SCALE GENOMIC DNA]</scope>
    <source>
        <strain evidence="2">DSM 43903</strain>
    </source>
</reference>
<dbReference type="STRING" id="47855.GA0070606_0881"/>
<dbReference type="SUPFAM" id="SSF109604">
    <property type="entry name" value="HD-domain/PDEase-like"/>
    <property type="match status" value="1"/>
</dbReference>
<gene>
    <name evidence="1" type="ORF">GA0070606_0881</name>
</gene>
<keyword evidence="2" id="KW-1185">Reference proteome</keyword>